<sequence>MKSPECVCKTSEEYIRVALALETLAYHDKNYLDSTFAKSNAAISEEIQACLQKALTMMEEKQ</sequence>
<dbReference type="EMBL" id="JAQLWO010000002">
    <property type="protein sequence ID" value="MDB7904793.1"/>
    <property type="molecule type" value="Genomic_DNA"/>
</dbReference>
<reference evidence="2" key="1">
    <citation type="submission" date="2023-01" db="EMBL/GenBank/DDBJ databases">
        <title>Human gut microbiome strain richness.</title>
        <authorList>
            <person name="Chen-Liaw A."/>
        </authorList>
    </citation>
    <scope>NUCLEOTIDE SEQUENCE</scope>
    <source>
        <strain evidence="2">1001287st1_F4_1001285I_161205</strain>
        <strain evidence="1">2225st1_A6_2225SCRN_200828</strain>
    </source>
</reference>
<accession>A0AAW6CIC7</accession>
<protein>
    <recommendedName>
        <fullName evidence="4">Spore coat protein</fullName>
    </recommendedName>
</protein>
<comment type="caution">
    <text evidence="2">The sequence shown here is derived from an EMBL/GenBank/DDBJ whole genome shotgun (WGS) entry which is preliminary data.</text>
</comment>
<dbReference type="RefSeq" id="WP_007489158.1">
    <property type="nucleotide sequence ID" value="NZ_BAABXT010000001.1"/>
</dbReference>
<dbReference type="AlphaFoldDB" id="A0AAW6CIC7"/>
<dbReference type="Proteomes" id="UP001211173">
    <property type="component" value="Unassembled WGS sequence"/>
</dbReference>
<dbReference type="Proteomes" id="UP001211006">
    <property type="component" value="Unassembled WGS sequence"/>
</dbReference>
<evidence type="ECO:0000313" key="1">
    <source>
        <dbReference type="EMBL" id="MDB7904793.1"/>
    </source>
</evidence>
<gene>
    <name evidence="1" type="ORF">PND83_02260</name>
    <name evidence="2" type="ORF">PNE06_10440</name>
</gene>
<name>A0AAW6CIC7_FLAPL</name>
<evidence type="ECO:0008006" key="4">
    <source>
        <dbReference type="Google" id="ProtNLM"/>
    </source>
</evidence>
<evidence type="ECO:0000313" key="3">
    <source>
        <dbReference type="Proteomes" id="UP001211173"/>
    </source>
</evidence>
<organism evidence="2 3">
    <name type="scientific">Flavonifractor plautii</name>
    <name type="common">Fusobacterium plautii</name>
    <dbReference type="NCBI Taxonomy" id="292800"/>
    <lineage>
        <taxon>Bacteria</taxon>
        <taxon>Bacillati</taxon>
        <taxon>Bacillota</taxon>
        <taxon>Clostridia</taxon>
        <taxon>Eubacteriales</taxon>
        <taxon>Oscillospiraceae</taxon>
        <taxon>Flavonifractor</taxon>
    </lineage>
</organism>
<dbReference type="EMBL" id="JAQLWV010000013">
    <property type="protein sequence ID" value="MDB7933489.1"/>
    <property type="molecule type" value="Genomic_DNA"/>
</dbReference>
<evidence type="ECO:0000313" key="2">
    <source>
        <dbReference type="EMBL" id="MDB7933489.1"/>
    </source>
</evidence>
<proteinExistence type="predicted"/>